<dbReference type="SMART" id="SM00198">
    <property type="entry name" value="SCP"/>
    <property type="match status" value="1"/>
</dbReference>
<dbReference type="OrthoDB" id="414826at2759"/>
<feature type="domain" description="SCP" evidence="1">
    <location>
        <begin position="26"/>
        <end position="175"/>
    </location>
</feature>
<sequence length="248" mass="28056">MFGVKNTAFSFRQQNFSNHDNEYSDSTAYLMLTLHNRVRQDLASGNFSWPPASDMRLMVWDQELESLAQQSLALWLSTSCTLSPSECFWTTPIKQFAQNYAVAGYPGRAPNIEDIFDSWTIFGSTKSMENPSFWKSFSNVMSASSFKLGCGQTVLEERNHHARFVLCYYDPGSISQIDDVIIDESFLYKRGVPCSECPYGTACNASSIYPNLCAIDDTIIFSSRGMSESKINIYHPMLVVLFVTSFNR</sequence>
<dbReference type="EMBL" id="WIXP02000015">
    <property type="protein sequence ID" value="KAF6199466.1"/>
    <property type="molecule type" value="Genomic_DNA"/>
</dbReference>
<evidence type="ECO:0000313" key="2">
    <source>
        <dbReference type="EMBL" id="KAF6199466.1"/>
    </source>
</evidence>
<gene>
    <name evidence="2" type="ORF">GE061_007492</name>
</gene>
<dbReference type="Pfam" id="PF00188">
    <property type="entry name" value="CAP"/>
    <property type="match status" value="1"/>
</dbReference>
<name>A0A8S9WUG0_APOLU</name>
<dbReference type="InterPro" id="IPR001283">
    <property type="entry name" value="CRISP-related"/>
</dbReference>
<organism evidence="2 3">
    <name type="scientific">Apolygus lucorum</name>
    <name type="common">Small green plant bug</name>
    <name type="synonym">Lygocoris lucorum</name>
    <dbReference type="NCBI Taxonomy" id="248454"/>
    <lineage>
        <taxon>Eukaryota</taxon>
        <taxon>Metazoa</taxon>
        <taxon>Ecdysozoa</taxon>
        <taxon>Arthropoda</taxon>
        <taxon>Hexapoda</taxon>
        <taxon>Insecta</taxon>
        <taxon>Pterygota</taxon>
        <taxon>Neoptera</taxon>
        <taxon>Paraneoptera</taxon>
        <taxon>Hemiptera</taxon>
        <taxon>Heteroptera</taxon>
        <taxon>Panheteroptera</taxon>
        <taxon>Cimicomorpha</taxon>
        <taxon>Miridae</taxon>
        <taxon>Mirini</taxon>
        <taxon>Apolygus</taxon>
    </lineage>
</organism>
<dbReference type="InterPro" id="IPR035940">
    <property type="entry name" value="CAP_sf"/>
</dbReference>
<comment type="caution">
    <text evidence="2">The sequence shown here is derived from an EMBL/GenBank/DDBJ whole genome shotgun (WGS) entry which is preliminary data.</text>
</comment>
<dbReference type="AlphaFoldDB" id="A0A8S9WUG0"/>
<protein>
    <recommendedName>
        <fullName evidence="1">SCP domain-containing protein</fullName>
    </recommendedName>
</protein>
<dbReference type="CDD" id="cd05380">
    <property type="entry name" value="CAP_euk"/>
    <property type="match status" value="1"/>
</dbReference>
<evidence type="ECO:0000313" key="3">
    <source>
        <dbReference type="Proteomes" id="UP000466442"/>
    </source>
</evidence>
<dbReference type="GO" id="GO:0005576">
    <property type="term" value="C:extracellular region"/>
    <property type="evidence" value="ECO:0007669"/>
    <property type="project" value="UniProtKB-SubCell"/>
</dbReference>
<proteinExistence type="predicted"/>
<dbReference type="Gene3D" id="3.40.33.10">
    <property type="entry name" value="CAP"/>
    <property type="match status" value="1"/>
</dbReference>
<evidence type="ECO:0000259" key="1">
    <source>
        <dbReference type="SMART" id="SM00198"/>
    </source>
</evidence>
<dbReference type="PANTHER" id="PTHR10334">
    <property type="entry name" value="CYSTEINE-RICH SECRETORY PROTEIN-RELATED"/>
    <property type="match status" value="1"/>
</dbReference>
<dbReference type="Proteomes" id="UP000466442">
    <property type="component" value="Unassembled WGS sequence"/>
</dbReference>
<keyword evidence="3" id="KW-1185">Reference proteome</keyword>
<dbReference type="InterPro" id="IPR014044">
    <property type="entry name" value="CAP_dom"/>
</dbReference>
<reference evidence="2" key="1">
    <citation type="journal article" date="2021" name="Mol. Ecol. Resour.">
        <title>Apolygus lucorum genome provides insights into omnivorousness and mesophyll feeding.</title>
        <authorList>
            <person name="Liu Y."/>
            <person name="Liu H."/>
            <person name="Wang H."/>
            <person name="Huang T."/>
            <person name="Liu B."/>
            <person name="Yang B."/>
            <person name="Yin L."/>
            <person name="Li B."/>
            <person name="Zhang Y."/>
            <person name="Zhang S."/>
            <person name="Jiang F."/>
            <person name="Zhang X."/>
            <person name="Ren Y."/>
            <person name="Wang B."/>
            <person name="Wang S."/>
            <person name="Lu Y."/>
            <person name="Wu K."/>
            <person name="Fan W."/>
            <person name="Wang G."/>
        </authorList>
    </citation>
    <scope>NUCLEOTIDE SEQUENCE</scope>
    <source>
        <strain evidence="2">12Hb</strain>
    </source>
</reference>
<dbReference type="SUPFAM" id="SSF55797">
    <property type="entry name" value="PR-1-like"/>
    <property type="match status" value="1"/>
</dbReference>
<accession>A0A8S9WUG0</accession>